<comment type="similarity">
    <text evidence="8">Belongs to the peptidase M24A family. Methionine aminopeptidase archaeal type 2 subfamily.</text>
</comment>
<evidence type="ECO:0000259" key="10">
    <source>
        <dbReference type="Pfam" id="PF00557"/>
    </source>
</evidence>
<keyword evidence="5 8" id="KW-0645">Protease</keyword>
<dbReference type="SUPFAM" id="SSF55920">
    <property type="entry name" value="Creatinase/aminopeptidase"/>
    <property type="match status" value="1"/>
</dbReference>
<evidence type="ECO:0000313" key="13">
    <source>
        <dbReference type="Proteomes" id="UP000577419"/>
    </source>
</evidence>
<dbReference type="InterPro" id="IPR050247">
    <property type="entry name" value="Met_Aminopeptidase_Type2"/>
</dbReference>
<comment type="catalytic activity">
    <reaction evidence="1 8 9">
        <text>Release of N-terminal amino acids, preferentially methionine, from peptides and arylamides.</text>
        <dbReference type="EC" id="3.4.11.18"/>
    </reaction>
</comment>
<comment type="cofactor">
    <cofactor evidence="3">
        <name>Fe(2+)</name>
        <dbReference type="ChEBI" id="CHEBI:29033"/>
    </cofactor>
</comment>
<dbReference type="PANTHER" id="PTHR45777:SF2">
    <property type="entry name" value="METHIONINE AMINOPEPTIDASE 2"/>
    <property type="match status" value="1"/>
</dbReference>
<dbReference type="Pfam" id="PF00557">
    <property type="entry name" value="Peptidase_M24"/>
    <property type="match status" value="1"/>
</dbReference>
<feature type="binding site" evidence="8">
    <location>
        <position position="85"/>
    </location>
    <ligand>
        <name>a divalent metal cation</name>
        <dbReference type="ChEBI" id="CHEBI:60240"/>
        <label>1</label>
    </ligand>
</feature>
<feature type="binding site" evidence="8">
    <location>
        <position position="156"/>
    </location>
    <ligand>
        <name>a divalent metal cation</name>
        <dbReference type="ChEBI" id="CHEBI:60240"/>
        <label>2</label>
        <note>catalytic</note>
    </ligand>
</feature>
<dbReference type="InterPro" id="IPR018349">
    <property type="entry name" value="Pept_M24A_MAP2_BS"/>
</dbReference>
<comment type="function">
    <text evidence="8 9">Removes the N-terminal methionine from nascent proteins. The N-terminal methionine is often cleaved when the second residue in the primary sequence is small and uncharged (Met-Ala-, Cys, Gly, Pro, Ser, Thr, or Val).</text>
</comment>
<dbReference type="EC" id="3.4.11.18" evidence="8 9"/>
<comment type="cofactor">
    <cofactor evidence="2">
        <name>Mn(2+)</name>
        <dbReference type="ChEBI" id="CHEBI:29035"/>
    </cofactor>
</comment>
<dbReference type="InterPro" id="IPR036005">
    <property type="entry name" value="Creatinase/aminopeptidase-like"/>
</dbReference>
<feature type="binding site" evidence="8">
    <location>
        <position position="189"/>
    </location>
    <ligand>
        <name>a divalent metal cation</name>
        <dbReference type="ChEBI" id="CHEBI:60240"/>
        <label>2</label>
        <note>catalytic</note>
    </ligand>
</feature>
<accession>A0A7J4IU33</accession>
<dbReference type="GO" id="GO:0005737">
    <property type="term" value="C:cytoplasm"/>
    <property type="evidence" value="ECO:0007669"/>
    <property type="project" value="TreeGrafter"/>
</dbReference>
<dbReference type="GO" id="GO:0046872">
    <property type="term" value="F:metal ion binding"/>
    <property type="evidence" value="ECO:0007669"/>
    <property type="project" value="UniProtKB-UniRule"/>
</dbReference>
<feature type="binding site" evidence="8">
    <location>
        <position position="164"/>
    </location>
    <ligand>
        <name>substrate</name>
    </ligand>
</feature>
<sequence>MDSEEYKKYVKAGKILQQAKKEAKKLARPGKKMLELAESIEAFIEENSGKPAFPVNLSANNCAAHFTPSENDERTVKENDVLKIDVGVHVDGFIADSAVTIDFSGEHGKMVEAAEQALENALSVVKVGATVGKIGEEIERTIKKAGFNPVQNLTGHGLEEYIAHAAPPIPNISRHDDRKLEDGKAYAIEPFATNGRGFVRESVQAEIFGLDKAIPVRNTNARKILEFVQKEYRELPFAERWVSEKLKLSEFARKVALRELLQKKAIHAYPMLNEEEGRIVTQAETTIFLKDGKMEKLV</sequence>
<dbReference type="SUPFAM" id="SSF46785">
    <property type="entry name" value="Winged helix' DNA-binding domain"/>
    <property type="match status" value="1"/>
</dbReference>
<dbReference type="PANTHER" id="PTHR45777">
    <property type="entry name" value="METHIONINE AMINOPEPTIDASE 2"/>
    <property type="match status" value="1"/>
</dbReference>
<gene>
    <name evidence="8 12" type="primary">map</name>
    <name evidence="11" type="ORF">HA237_06270</name>
    <name evidence="12" type="ORF">J4224_03350</name>
</gene>
<comment type="caution">
    <text evidence="11">The sequence shown here is derived from an EMBL/GenBank/DDBJ whole genome shotgun (WGS) entry which is preliminary data.</text>
</comment>
<comment type="cofactor">
    <cofactor evidence="8">
        <name>Co(2+)</name>
        <dbReference type="ChEBI" id="CHEBI:48828"/>
    </cofactor>
    <cofactor evidence="8">
        <name>Zn(2+)</name>
        <dbReference type="ChEBI" id="CHEBI:29105"/>
    </cofactor>
    <cofactor evidence="8">
        <name>Mn(2+)</name>
        <dbReference type="ChEBI" id="CHEBI:29035"/>
    </cofactor>
    <cofactor evidence="8">
        <name>Fe(2+)</name>
        <dbReference type="ChEBI" id="CHEBI:29033"/>
    </cofactor>
    <text evidence="8">Binds 2 divalent metal cations per subunit. Has a high-affinity and a low affinity metal-binding site. The true nature of the physiological cofactor is under debate. The enzyme is active with cobalt, zinc, manganese or divalent iron ions. Most likely, methionine aminopeptidases function as mononuclear Fe(2+)-metalloproteases under physiological conditions, and the catalytically relevant metal-binding site has been assigned to the histidine-containing high-affinity site.</text>
</comment>
<evidence type="ECO:0000256" key="1">
    <source>
        <dbReference type="ARBA" id="ARBA00000294"/>
    </source>
</evidence>
<proteinExistence type="inferred from homology"/>
<feature type="domain" description="Peptidase M24" evidence="10">
    <location>
        <begin position="9"/>
        <end position="193"/>
    </location>
</feature>
<feature type="binding site" evidence="8">
    <location>
        <position position="284"/>
    </location>
    <ligand>
        <name>a divalent metal cation</name>
        <dbReference type="ChEBI" id="CHEBI:60240"/>
        <label>2</label>
        <note>catalytic</note>
    </ligand>
</feature>
<feature type="binding site" evidence="8">
    <location>
        <position position="284"/>
    </location>
    <ligand>
        <name>a divalent metal cation</name>
        <dbReference type="ChEBI" id="CHEBI:60240"/>
        <label>1</label>
    </ligand>
</feature>
<feature type="binding site" evidence="8">
    <location>
        <position position="96"/>
    </location>
    <ligand>
        <name>a divalent metal cation</name>
        <dbReference type="ChEBI" id="CHEBI:60240"/>
        <label>2</label>
        <note>catalytic</note>
    </ligand>
</feature>
<reference evidence="11" key="1">
    <citation type="journal article" date="2020" name="bioRxiv">
        <title>A rank-normalized archaeal taxonomy based on genome phylogeny resolves widespread incomplete and uneven classifications.</title>
        <authorList>
            <person name="Rinke C."/>
            <person name="Chuvochina M."/>
            <person name="Mussig A.J."/>
            <person name="Chaumeil P.-A."/>
            <person name="Waite D.W."/>
            <person name="Whitman W.B."/>
            <person name="Parks D.H."/>
            <person name="Hugenholtz P."/>
        </authorList>
    </citation>
    <scope>NUCLEOTIDE SEQUENCE</scope>
    <source>
        <strain evidence="11">UBA10011</strain>
    </source>
</reference>
<keyword evidence="6 8" id="KW-0479">Metal-binding</keyword>
<organism evidence="11 13">
    <name type="scientific">Candidatus Iainarchaeum sp</name>
    <dbReference type="NCBI Taxonomy" id="3101447"/>
    <lineage>
        <taxon>Archaea</taxon>
        <taxon>Candidatus Iainarchaeota</taxon>
        <taxon>Candidatus Iainarchaeia</taxon>
        <taxon>Candidatus Iainarchaeales</taxon>
        <taxon>Candidatus Iainarchaeaceae</taxon>
        <taxon>Candidatus Iainarchaeum</taxon>
    </lineage>
</organism>
<dbReference type="PROSITE" id="PS01202">
    <property type="entry name" value="MAP_2"/>
    <property type="match status" value="1"/>
</dbReference>
<keyword evidence="4 8" id="KW-0031">Aminopeptidase</keyword>
<dbReference type="Proteomes" id="UP000683213">
    <property type="component" value="Unassembled WGS sequence"/>
</dbReference>
<dbReference type="EMBL" id="JAGVWF010000046">
    <property type="protein sequence ID" value="MBS3059435.1"/>
    <property type="molecule type" value="Genomic_DNA"/>
</dbReference>
<reference evidence="12" key="2">
    <citation type="submission" date="2021-03" db="EMBL/GenBank/DDBJ databases">
        <authorList>
            <person name="Jaffe A."/>
        </authorList>
    </citation>
    <scope>NUCLEOTIDE SEQUENCE</scope>
    <source>
        <strain evidence="12">RIFCSPHIGHO2_01_FULL_GW2011_AR10_43_9</strain>
    </source>
</reference>
<evidence type="ECO:0000256" key="8">
    <source>
        <dbReference type="HAMAP-Rule" id="MF_01975"/>
    </source>
</evidence>
<dbReference type="GO" id="GO:0004239">
    <property type="term" value="F:initiator methionyl aminopeptidase activity"/>
    <property type="evidence" value="ECO:0007669"/>
    <property type="project" value="UniProtKB-UniRule"/>
</dbReference>
<dbReference type="Proteomes" id="UP000577419">
    <property type="component" value="Unassembled WGS sequence"/>
</dbReference>
<dbReference type="InterPro" id="IPR000994">
    <property type="entry name" value="Pept_M24"/>
</dbReference>
<evidence type="ECO:0000256" key="7">
    <source>
        <dbReference type="ARBA" id="ARBA00022801"/>
    </source>
</evidence>
<feature type="binding site" evidence="8">
    <location>
        <position position="65"/>
    </location>
    <ligand>
        <name>substrate</name>
    </ligand>
</feature>
<dbReference type="GO" id="GO:0006508">
    <property type="term" value="P:proteolysis"/>
    <property type="evidence" value="ECO:0007669"/>
    <property type="project" value="UniProtKB-KW"/>
</dbReference>
<evidence type="ECO:0000313" key="11">
    <source>
        <dbReference type="EMBL" id="HIH08942.1"/>
    </source>
</evidence>
<feature type="binding site" evidence="8">
    <location>
        <position position="96"/>
    </location>
    <ligand>
        <name>a divalent metal cation</name>
        <dbReference type="ChEBI" id="CHEBI:60240"/>
        <label>1</label>
    </ligand>
</feature>
<dbReference type="AlphaFoldDB" id="A0A7J4IU33"/>
<dbReference type="NCBIfam" id="TIGR00501">
    <property type="entry name" value="met_pdase_II"/>
    <property type="match status" value="1"/>
</dbReference>
<dbReference type="InterPro" id="IPR036390">
    <property type="entry name" value="WH_DNA-bd_sf"/>
</dbReference>
<evidence type="ECO:0000256" key="6">
    <source>
        <dbReference type="ARBA" id="ARBA00022723"/>
    </source>
</evidence>
<dbReference type="GO" id="GO:0070006">
    <property type="term" value="F:metalloaminopeptidase activity"/>
    <property type="evidence" value="ECO:0007669"/>
    <property type="project" value="UniProtKB-UniRule"/>
</dbReference>
<comment type="subunit">
    <text evidence="8">Monomer.</text>
</comment>
<evidence type="ECO:0000256" key="9">
    <source>
        <dbReference type="RuleBase" id="RU003653"/>
    </source>
</evidence>
<dbReference type="InterPro" id="IPR002468">
    <property type="entry name" value="Pept_M24A_MAP2"/>
</dbReference>
<evidence type="ECO:0000256" key="2">
    <source>
        <dbReference type="ARBA" id="ARBA00001936"/>
    </source>
</evidence>
<dbReference type="Gene3D" id="1.10.10.10">
    <property type="entry name" value="Winged helix-like DNA-binding domain superfamily/Winged helix DNA-binding domain"/>
    <property type="match status" value="1"/>
</dbReference>
<protein>
    <recommendedName>
        <fullName evidence="8 9">Methionine aminopeptidase</fullName>
        <shortName evidence="8">MAP</shortName>
        <shortName evidence="8">MetAP</shortName>
        <ecNumber evidence="8 9">3.4.11.18</ecNumber>
    </recommendedName>
    <alternativeName>
        <fullName evidence="8">Peptidase M</fullName>
    </alternativeName>
</protein>
<dbReference type="InterPro" id="IPR001714">
    <property type="entry name" value="Pept_M24_MAP"/>
</dbReference>
<keyword evidence="7 8" id="KW-0378">Hydrolase</keyword>
<dbReference type="PRINTS" id="PR00599">
    <property type="entry name" value="MAPEPTIDASE"/>
</dbReference>
<evidence type="ECO:0000313" key="12">
    <source>
        <dbReference type="EMBL" id="MBS3059435.1"/>
    </source>
</evidence>
<evidence type="ECO:0000256" key="3">
    <source>
        <dbReference type="ARBA" id="ARBA00001954"/>
    </source>
</evidence>
<reference evidence="12" key="3">
    <citation type="submission" date="2021-05" db="EMBL/GenBank/DDBJ databases">
        <title>Protein family content uncovers lineage relationships and bacterial pathway maintenance mechanisms in DPANN archaea.</title>
        <authorList>
            <person name="Castelle C.J."/>
            <person name="Meheust R."/>
            <person name="Jaffe A.L."/>
            <person name="Seitz K."/>
            <person name="Gong X."/>
            <person name="Baker B.J."/>
            <person name="Banfield J.F."/>
        </authorList>
    </citation>
    <scope>NUCLEOTIDE SEQUENCE</scope>
    <source>
        <strain evidence="12">RIFCSPHIGHO2_01_FULL_GW2011_AR10_43_9</strain>
    </source>
</reference>
<name>A0A7J4IU33_9ARCH</name>
<evidence type="ECO:0000256" key="5">
    <source>
        <dbReference type="ARBA" id="ARBA00022670"/>
    </source>
</evidence>
<evidence type="ECO:0000256" key="4">
    <source>
        <dbReference type="ARBA" id="ARBA00022438"/>
    </source>
</evidence>
<dbReference type="Gene3D" id="3.90.230.10">
    <property type="entry name" value="Creatinase/methionine aminopeptidase superfamily"/>
    <property type="match status" value="1"/>
</dbReference>
<dbReference type="InterPro" id="IPR028595">
    <property type="entry name" value="MetAP_archaeal"/>
</dbReference>
<dbReference type="EMBL" id="DUFG01000032">
    <property type="protein sequence ID" value="HIH08942.1"/>
    <property type="molecule type" value="Genomic_DNA"/>
</dbReference>
<dbReference type="InterPro" id="IPR036388">
    <property type="entry name" value="WH-like_DNA-bd_sf"/>
</dbReference>
<dbReference type="HAMAP" id="MF_01975">
    <property type="entry name" value="MetAP_2_arc"/>
    <property type="match status" value="1"/>
</dbReference>